<dbReference type="GO" id="GO:0070006">
    <property type="term" value="F:metalloaminopeptidase activity"/>
    <property type="evidence" value="ECO:0007669"/>
    <property type="project" value="InterPro"/>
</dbReference>
<evidence type="ECO:0000256" key="6">
    <source>
        <dbReference type="ARBA" id="ARBA00022801"/>
    </source>
</evidence>
<sequence>MAASITQVFCVNSRLLYRNRFSKVAFASYSTQATNLKKGKGLILGGYSSKKTETDVDSTKDFIWTQAAKGFNDQVANRLNEALNWSGFPKKGKARVLYGLDREFPAVAVVNLAGVTALQEVGVEIVSVDPCSDAECAAESASLTRWQFQDLKSVAKRKPEVELVLHGSDEIGEAEWERGLTKAAGQNLARWLTEMPSNHMTPTIFARHAVDLLGRAGGNGLSIKVEAHDEAWASNQGMNSFLAVAQGSREPPVFLEIVYNNLPNKEKPIVIIGRKGITFDSGGISIKPSANMDKMRGDMGGAACTLATILTAARLKLPLHITGLIPLCENMPDGKAIKPGDVVKAMNGKTIQIDNTDAEGRLILADALAYAQQIYQPNLVLDIATLTGAINVALGSSAAGVFTNSNALWHLVHQSSFTTGDRVWRMPLWKHFQSALESQLADLNNVGKTGAGGSCSAAAFLKEFTDAPHWMHLDIAGVGGVVNGSDVPYLAKGMTGRPTRTLIEVLSRISQSEDLQNMF</sequence>
<dbReference type="Proteomes" id="UP000789390">
    <property type="component" value="Unassembled WGS sequence"/>
</dbReference>
<evidence type="ECO:0000256" key="1">
    <source>
        <dbReference type="ARBA" id="ARBA00000135"/>
    </source>
</evidence>
<accession>A0A8J2S1X8</accession>
<dbReference type="CDD" id="cd00433">
    <property type="entry name" value="Peptidase_M17"/>
    <property type="match status" value="1"/>
</dbReference>
<dbReference type="PRINTS" id="PR00481">
    <property type="entry name" value="LAMNOPPTDASE"/>
</dbReference>
<dbReference type="InterPro" id="IPR000819">
    <property type="entry name" value="Peptidase_M17_C"/>
</dbReference>
<dbReference type="InterPro" id="IPR023042">
    <property type="entry name" value="Peptidase_M17_leu_NH2_pept"/>
</dbReference>
<evidence type="ECO:0000313" key="8">
    <source>
        <dbReference type="EMBL" id="CAH0113136.1"/>
    </source>
</evidence>
<evidence type="ECO:0000259" key="7">
    <source>
        <dbReference type="PROSITE" id="PS00631"/>
    </source>
</evidence>
<dbReference type="PANTHER" id="PTHR11963:SF23">
    <property type="entry name" value="CYTOSOL AMINOPEPTIDASE"/>
    <property type="match status" value="1"/>
</dbReference>
<dbReference type="HAMAP" id="MF_00181">
    <property type="entry name" value="Cytosol_peptidase_M17"/>
    <property type="match status" value="1"/>
</dbReference>
<dbReference type="InterPro" id="IPR011356">
    <property type="entry name" value="Leucine_aapep/pepB"/>
</dbReference>
<dbReference type="SUPFAM" id="SSF53187">
    <property type="entry name" value="Zn-dependent exopeptidases"/>
    <property type="match status" value="1"/>
</dbReference>
<keyword evidence="5" id="KW-0645">Protease</keyword>
<evidence type="ECO:0000256" key="3">
    <source>
        <dbReference type="ARBA" id="ARBA00012565"/>
    </source>
</evidence>
<reference evidence="8" key="1">
    <citation type="submission" date="2021-11" db="EMBL/GenBank/DDBJ databases">
        <authorList>
            <person name="Schell T."/>
        </authorList>
    </citation>
    <scope>NUCLEOTIDE SEQUENCE</scope>
    <source>
        <strain evidence="8">M5</strain>
    </source>
</reference>
<feature type="domain" description="Cytosol aminopeptidase" evidence="7">
    <location>
        <begin position="355"/>
        <end position="362"/>
    </location>
</feature>
<dbReference type="PANTHER" id="PTHR11963">
    <property type="entry name" value="LEUCINE AMINOPEPTIDASE-RELATED"/>
    <property type="match status" value="1"/>
</dbReference>
<dbReference type="GO" id="GO:0006508">
    <property type="term" value="P:proteolysis"/>
    <property type="evidence" value="ECO:0007669"/>
    <property type="project" value="UniProtKB-KW"/>
</dbReference>
<dbReference type="OrthoDB" id="412814at2759"/>
<keyword evidence="4" id="KW-0031">Aminopeptidase</keyword>
<dbReference type="GO" id="GO:0030145">
    <property type="term" value="F:manganese ion binding"/>
    <property type="evidence" value="ECO:0007669"/>
    <property type="project" value="InterPro"/>
</dbReference>
<name>A0A8J2S1X8_9CRUS</name>
<dbReference type="SUPFAM" id="SSF52949">
    <property type="entry name" value="Macro domain-like"/>
    <property type="match status" value="1"/>
</dbReference>
<evidence type="ECO:0000256" key="2">
    <source>
        <dbReference type="ARBA" id="ARBA00009528"/>
    </source>
</evidence>
<protein>
    <recommendedName>
        <fullName evidence="3">leucyl aminopeptidase</fullName>
        <ecNumber evidence="3">3.4.11.1</ecNumber>
    </recommendedName>
</protein>
<proteinExistence type="inferred from homology"/>
<dbReference type="EC" id="3.4.11.1" evidence="3"/>
<dbReference type="Gene3D" id="3.40.220.10">
    <property type="entry name" value="Leucine Aminopeptidase, subunit E, domain 1"/>
    <property type="match status" value="2"/>
</dbReference>
<dbReference type="Gene3D" id="3.40.630.10">
    <property type="entry name" value="Zn peptidases"/>
    <property type="match status" value="1"/>
</dbReference>
<dbReference type="AlphaFoldDB" id="A0A8J2S1X8"/>
<evidence type="ECO:0000313" key="9">
    <source>
        <dbReference type="Proteomes" id="UP000789390"/>
    </source>
</evidence>
<organism evidence="8 9">
    <name type="scientific">Daphnia galeata</name>
    <dbReference type="NCBI Taxonomy" id="27404"/>
    <lineage>
        <taxon>Eukaryota</taxon>
        <taxon>Metazoa</taxon>
        <taxon>Ecdysozoa</taxon>
        <taxon>Arthropoda</taxon>
        <taxon>Crustacea</taxon>
        <taxon>Branchiopoda</taxon>
        <taxon>Diplostraca</taxon>
        <taxon>Cladocera</taxon>
        <taxon>Anomopoda</taxon>
        <taxon>Daphniidae</taxon>
        <taxon>Daphnia</taxon>
    </lineage>
</organism>
<comment type="caution">
    <text evidence="8">The sequence shown here is derived from an EMBL/GenBank/DDBJ whole genome shotgun (WGS) entry which is preliminary data.</text>
</comment>
<dbReference type="InterPro" id="IPR043472">
    <property type="entry name" value="Macro_dom-like"/>
</dbReference>
<dbReference type="EMBL" id="CAKKLH010000336">
    <property type="protein sequence ID" value="CAH0113136.1"/>
    <property type="molecule type" value="Genomic_DNA"/>
</dbReference>
<comment type="similarity">
    <text evidence="2">Belongs to the peptidase M17 family.</text>
</comment>
<keyword evidence="9" id="KW-1185">Reference proteome</keyword>
<dbReference type="PROSITE" id="PS00631">
    <property type="entry name" value="CYTOSOL_AP"/>
    <property type="match status" value="1"/>
</dbReference>
<comment type="catalytic activity">
    <reaction evidence="1">
        <text>Release of an N-terminal amino acid, Xaa-|-Yaa-, in which Xaa is preferably Leu, but may be other amino acids including Pro although not Arg or Lys, and Yaa may be Pro. Amino acid amides and methyl esters are also readily hydrolyzed, but rates on arylamides are exceedingly low.</text>
        <dbReference type="EC" id="3.4.11.1"/>
    </reaction>
</comment>
<evidence type="ECO:0000256" key="4">
    <source>
        <dbReference type="ARBA" id="ARBA00022438"/>
    </source>
</evidence>
<gene>
    <name evidence="8" type="ORF">DGAL_LOCUS16938</name>
</gene>
<dbReference type="Pfam" id="PF00883">
    <property type="entry name" value="Peptidase_M17"/>
    <property type="match status" value="1"/>
</dbReference>
<dbReference type="GO" id="GO:0005737">
    <property type="term" value="C:cytoplasm"/>
    <property type="evidence" value="ECO:0007669"/>
    <property type="project" value="InterPro"/>
</dbReference>
<keyword evidence="6" id="KW-0378">Hydrolase</keyword>
<evidence type="ECO:0000256" key="5">
    <source>
        <dbReference type="ARBA" id="ARBA00022670"/>
    </source>
</evidence>